<keyword evidence="3 8" id="KW-0812">Transmembrane</keyword>
<evidence type="ECO:0000256" key="7">
    <source>
        <dbReference type="ARBA" id="ARBA00023136"/>
    </source>
</evidence>
<dbReference type="Gene3D" id="3.40.50.300">
    <property type="entry name" value="P-loop containing nucleotide triphosphate hydrolases"/>
    <property type="match status" value="1"/>
</dbReference>
<dbReference type="SMART" id="SM00382">
    <property type="entry name" value="AAA"/>
    <property type="match status" value="1"/>
</dbReference>
<dbReference type="InterPro" id="IPR050352">
    <property type="entry name" value="ABCG_transporters"/>
</dbReference>
<dbReference type="InterPro" id="IPR003593">
    <property type="entry name" value="AAA+_ATPase"/>
</dbReference>
<dbReference type="GO" id="GO:0005886">
    <property type="term" value="C:plasma membrane"/>
    <property type="evidence" value="ECO:0007669"/>
    <property type="project" value="TreeGrafter"/>
</dbReference>
<feature type="transmembrane region" description="Helical" evidence="8">
    <location>
        <begin position="496"/>
        <end position="517"/>
    </location>
</feature>
<evidence type="ECO:0000256" key="1">
    <source>
        <dbReference type="ARBA" id="ARBA00004141"/>
    </source>
</evidence>
<dbReference type="InterPro" id="IPR043926">
    <property type="entry name" value="ABCG_dom"/>
</dbReference>
<keyword evidence="6 8" id="KW-1133">Transmembrane helix</keyword>
<dbReference type="PANTHER" id="PTHR48041">
    <property type="entry name" value="ABC TRANSPORTER G FAMILY MEMBER 28"/>
    <property type="match status" value="1"/>
</dbReference>
<dbReference type="SUPFAM" id="SSF52540">
    <property type="entry name" value="P-loop containing nucleoside triphosphate hydrolases"/>
    <property type="match status" value="1"/>
</dbReference>
<comment type="caution">
    <text evidence="10">The sequence shown here is derived from an EMBL/GenBank/DDBJ whole genome shotgun (WGS) entry which is preliminary data.</text>
</comment>
<evidence type="ECO:0000256" key="6">
    <source>
        <dbReference type="ARBA" id="ARBA00022989"/>
    </source>
</evidence>
<dbReference type="GO" id="GO:0016887">
    <property type="term" value="F:ATP hydrolysis activity"/>
    <property type="evidence" value="ECO:0007669"/>
    <property type="project" value="InterPro"/>
</dbReference>
<dbReference type="InterPro" id="IPR027417">
    <property type="entry name" value="P-loop_NTPase"/>
</dbReference>
<proteinExistence type="predicted"/>
<feature type="transmembrane region" description="Helical" evidence="8">
    <location>
        <begin position="390"/>
        <end position="411"/>
    </location>
</feature>
<dbReference type="AlphaFoldDB" id="W7TSX5"/>
<keyword evidence="5" id="KW-0067">ATP-binding</keyword>
<evidence type="ECO:0000313" key="11">
    <source>
        <dbReference type="Proteomes" id="UP000019335"/>
    </source>
</evidence>
<dbReference type="PROSITE" id="PS50893">
    <property type="entry name" value="ABC_TRANSPORTER_2"/>
    <property type="match status" value="1"/>
</dbReference>
<organism evidence="10 11">
    <name type="scientific">Nannochloropsis gaditana</name>
    <dbReference type="NCBI Taxonomy" id="72520"/>
    <lineage>
        <taxon>Eukaryota</taxon>
        <taxon>Sar</taxon>
        <taxon>Stramenopiles</taxon>
        <taxon>Ochrophyta</taxon>
        <taxon>Eustigmatophyceae</taxon>
        <taxon>Eustigmatales</taxon>
        <taxon>Monodopsidaceae</taxon>
        <taxon>Nannochloropsis</taxon>
    </lineage>
</organism>
<evidence type="ECO:0000256" key="3">
    <source>
        <dbReference type="ARBA" id="ARBA00022692"/>
    </source>
</evidence>
<gene>
    <name evidence="10" type="ORF">Naga_100001g48</name>
</gene>
<dbReference type="InterPro" id="IPR013525">
    <property type="entry name" value="ABC2_TM"/>
</dbReference>
<dbReference type="InterPro" id="IPR003439">
    <property type="entry name" value="ABC_transporter-like_ATP-bd"/>
</dbReference>
<dbReference type="PANTHER" id="PTHR48041:SF139">
    <property type="entry name" value="PROTEIN SCARLET"/>
    <property type="match status" value="1"/>
</dbReference>
<comment type="subcellular location">
    <subcellularLocation>
        <location evidence="1">Membrane</location>
        <topology evidence="1">Multi-pass membrane protein</topology>
    </subcellularLocation>
</comment>
<dbReference type="EMBL" id="AZIL01000609">
    <property type="protein sequence ID" value="EWM26638.1"/>
    <property type="molecule type" value="Genomic_DNA"/>
</dbReference>
<feature type="domain" description="ABC transporter" evidence="9">
    <location>
        <begin position="32"/>
        <end position="273"/>
    </location>
</feature>
<evidence type="ECO:0000256" key="8">
    <source>
        <dbReference type="SAM" id="Phobius"/>
    </source>
</evidence>
<keyword evidence="4" id="KW-0547">Nucleotide-binding</keyword>
<keyword evidence="7 8" id="KW-0472">Membrane</keyword>
<dbReference type="Pfam" id="PF01061">
    <property type="entry name" value="ABC2_membrane"/>
    <property type="match status" value="1"/>
</dbReference>
<feature type="transmembrane region" description="Helical" evidence="8">
    <location>
        <begin position="432"/>
        <end position="458"/>
    </location>
</feature>
<protein>
    <submittedName>
        <fullName evidence="10">Abc subfamily abcg</fullName>
    </submittedName>
</protein>
<evidence type="ECO:0000313" key="10">
    <source>
        <dbReference type="EMBL" id="EWM26638.1"/>
    </source>
</evidence>
<evidence type="ECO:0000256" key="4">
    <source>
        <dbReference type="ARBA" id="ARBA00022741"/>
    </source>
</evidence>
<evidence type="ECO:0000256" key="5">
    <source>
        <dbReference type="ARBA" id="ARBA00022840"/>
    </source>
</evidence>
<feature type="transmembrane region" description="Helical" evidence="8">
    <location>
        <begin position="357"/>
        <end position="378"/>
    </location>
</feature>
<accession>W7TSX5</accession>
<dbReference type="Pfam" id="PF00005">
    <property type="entry name" value="ABC_tran"/>
    <property type="match status" value="1"/>
</dbReference>
<dbReference type="Proteomes" id="UP000019335">
    <property type="component" value="Chromosome 8"/>
</dbReference>
<feature type="transmembrane region" description="Helical" evidence="8">
    <location>
        <begin position="574"/>
        <end position="595"/>
    </location>
</feature>
<name>W7TSX5_9STRA</name>
<sequence length="601" mass="66751">MNTEGNVRHANGEEKGVVSVGIRHTLEWHVEAYMVPAGKKGEFRNILQGIAGKTESGQLTAIMGPSGCGKTTLLECISLRNRRFDGAVHFDGRAPGGDAFTVSVLVHQKELLFGFMTPREYLTFHGLARMEHTHTRAQIDQRIQEVLSDMKLEKCADTLVGGTDPFFQKKGLSGGERKRLAIAYEMLLAPSMIFLDEPSSGLDSVMSESIFQSLKDLADGGRIVLASVHCPSSEACQLFSHLMLLTYDGRVAYHGPTLQGIGYFSALKYFCPEHYNPADFYLKLISFTPGAEAEGEVQRMDLLNDAFQKSDMRLMKPLPTDNKHRGLAGVHGIKASTFTFLKLNFWRATLRLRRDKTFVVLWGIISFIVGLLLGIIYLQQAPASWRNLLGLLFSLVVADIFMGSLGVIMRFPSEWAIIVRECYSGVNAVGPYLFASFWGILPMAYGPFLLVTVMYWMTGMDPNFVAYLKFAGIYLSFDIACLELGQFVSSLSGNPMVGMTILPAFVAPMIMFSGVLYQKSTVPVWLSWMHHVSLINYSFSALMAEQIHILPENQANLLAAFIDLNKNSAGLNVLYLWIMSAALLLLTYFTLTVRLRNATAS</sequence>
<evidence type="ECO:0000256" key="2">
    <source>
        <dbReference type="ARBA" id="ARBA00022448"/>
    </source>
</evidence>
<evidence type="ECO:0000259" key="9">
    <source>
        <dbReference type="PROSITE" id="PS50893"/>
    </source>
</evidence>
<keyword evidence="2" id="KW-0813">Transport</keyword>
<dbReference type="OrthoDB" id="66620at2759"/>
<dbReference type="GO" id="GO:0140359">
    <property type="term" value="F:ABC-type transporter activity"/>
    <property type="evidence" value="ECO:0007669"/>
    <property type="project" value="InterPro"/>
</dbReference>
<dbReference type="Pfam" id="PF19055">
    <property type="entry name" value="ABC2_membrane_7"/>
    <property type="match status" value="1"/>
</dbReference>
<keyword evidence="11" id="KW-1185">Reference proteome</keyword>
<dbReference type="GO" id="GO:0005524">
    <property type="term" value="F:ATP binding"/>
    <property type="evidence" value="ECO:0007669"/>
    <property type="project" value="UniProtKB-KW"/>
</dbReference>
<reference evidence="10 11" key="1">
    <citation type="journal article" date="2014" name="Mol. Plant">
        <title>Chromosome Scale Genome Assembly and Transcriptome Profiling of Nannochloropsis gaditana in Nitrogen Depletion.</title>
        <authorList>
            <person name="Corteggiani Carpinelli E."/>
            <person name="Telatin A."/>
            <person name="Vitulo N."/>
            <person name="Forcato C."/>
            <person name="D'Angelo M."/>
            <person name="Schiavon R."/>
            <person name="Vezzi A."/>
            <person name="Giacometti G.M."/>
            <person name="Morosinotto T."/>
            <person name="Valle G."/>
        </authorList>
    </citation>
    <scope>NUCLEOTIDE SEQUENCE [LARGE SCALE GENOMIC DNA]</scope>
    <source>
        <strain evidence="10 11">B-31</strain>
    </source>
</reference>